<sequence>MKKLLFAALLCGGFQAALADGSDYLDQRQQIFMQNLPEYNKEFNEMDVPLPAVPNPNEGDWFELYIDNLYKGSPRILLSSITQAPDGSVRYVFNNRSEAGYDNITAEGMLCVTGTKLLDSEGSKLKTYGYADLVNHRWIEPRNAQWTTLGGKRNATDRVRRVLYDAFCLDTRARSSDETLRARIRTQGKTEKREYGK</sequence>
<protein>
    <recommendedName>
        <fullName evidence="2">CNP1-like uncharacterized domain-containing protein</fullName>
    </recommendedName>
</protein>
<evidence type="ECO:0000313" key="3">
    <source>
        <dbReference type="EMBL" id="MBK0396949.1"/>
    </source>
</evidence>
<evidence type="ECO:0000256" key="1">
    <source>
        <dbReference type="SAM" id="SignalP"/>
    </source>
</evidence>
<dbReference type="Proteomes" id="UP000614058">
    <property type="component" value="Unassembled WGS sequence"/>
</dbReference>
<gene>
    <name evidence="3" type="ORF">JDW22_10285</name>
</gene>
<comment type="caution">
    <text evidence="3">The sequence shown here is derived from an EMBL/GenBank/DDBJ whole genome shotgun (WGS) entry which is preliminary data.</text>
</comment>
<name>A0ABS1BUI2_9NEIS</name>
<keyword evidence="4" id="KW-1185">Reference proteome</keyword>
<reference evidence="3 4" key="1">
    <citation type="journal article" date="2021" name="Pathogens">
        <title>Isolation and Characterization of Kingella bonacorsii sp. nov., A Novel Kingella Species Detected in a Stable Periodontitis Subject.</title>
        <authorList>
            <person name="Antezack A."/>
            <person name="Boxberger M."/>
            <person name="Rolland C."/>
            <person name="Monnet-Corti V."/>
            <person name="La Scola B."/>
        </authorList>
    </citation>
    <scope>NUCLEOTIDE SEQUENCE [LARGE SCALE GENOMIC DNA]</scope>
    <source>
        <strain evidence="3 4">Marseille-Q4569</strain>
    </source>
</reference>
<dbReference type="Pfam" id="PF08750">
    <property type="entry name" value="CNP1"/>
    <property type="match status" value="1"/>
</dbReference>
<feature type="signal peptide" evidence="1">
    <location>
        <begin position="1"/>
        <end position="19"/>
    </location>
</feature>
<dbReference type="EMBL" id="JAEHNZ010000003">
    <property type="protein sequence ID" value="MBK0396949.1"/>
    <property type="molecule type" value="Genomic_DNA"/>
</dbReference>
<dbReference type="RefSeq" id="WP_200522981.1">
    <property type="nucleotide sequence ID" value="NZ_JAEHNZ010000003.1"/>
</dbReference>
<dbReference type="InterPro" id="IPR014861">
    <property type="entry name" value="CNP1-like_dom"/>
</dbReference>
<organism evidence="3 4">
    <name type="scientific">Kingella bonacorsii</name>
    <dbReference type="NCBI Taxonomy" id="2796361"/>
    <lineage>
        <taxon>Bacteria</taxon>
        <taxon>Pseudomonadati</taxon>
        <taxon>Pseudomonadota</taxon>
        <taxon>Betaproteobacteria</taxon>
        <taxon>Neisseriales</taxon>
        <taxon>Neisseriaceae</taxon>
        <taxon>Kingella</taxon>
    </lineage>
</organism>
<evidence type="ECO:0000259" key="2">
    <source>
        <dbReference type="Pfam" id="PF08750"/>
    </source>
</evidence>
<proteinExistence type="predicted"/>
<feature type="chain" id="PRO_5047446688" description="CNP1-like uncharacterized domain-containing protein" evidence="1">
    <location>
        <begin position="20"/>
        <end position="197"/>
    </location>
</feature>
<keyword evidence="1" id="KW-0732">Signal</keyword>
<evidence type="ECO:0000313" key="4">
    <source>
        <dbReference type="Proteomes" id="UP000614058"/>
    </source>
</evidence>
<feature type="domain" description="CNP1-like uncharacterised" evidence="2">
    <location>
        <begin position="40"/>
        <end position="180"/>
    </location>
</feature>
<accession>A0ABS1BUI2</accession>